<dbReference type="RefSeq" id="WP_120148548.1">
    <property type="nucleotide sequence ID" value="NZ_QZVT01000004.1"/>
</dbReference>
<dbReference type="GO" id="GO:0005975">
    <property type="term" value="P:carbohydrate metabolic process"/>
    <property type="evidence" value="ECO:0007669"/>
    <property type="project" value="InterPro"/>
</dbReference>
<gene>
    <name evidence="1" type="ORF">D6T63_08285</name>
</gene>
<accession>A0A3A5MDL3</accession>
<keyword evidence="1" id="KW-0378">Hydrolase</keyword>
<dbReference type="OrthoDB" id="2505409at2"/>
<dbReference type="InterPro" id="IPR005198">
    <property type="entry name" value="Glyco_hydro_76"/>
</dbReference>
<dbReference type="PANTHER" id="PTHR47791">
    <property type="entry name" value="MEIOTICALLY UP-REGULATED GENE 191 PROTEIN"/>
    <property type="match status" value="1"/>
</dbReference>
<dbReference type="Proteomes" id="UP000272560">
    <property type="component" value="Unassembled WGS sequence"/>
</dbReference>
<keyword evidence="2" id="KW-1185">Reference proteome</keyword>
<sequence>MPIPDEAAPVAAASVRQLFARRSLRVPGTRLGAIAFPPPTSPRSHWHYWWQAHFLDCLLDEHLRDPGGDALTEARKLVRGIWLRNGGRWRNAYYDDMAWLALALQRLDTVDGRRRPRRGVRNLAGALRSAHTQDLGGGVFWNTTRDYKNTPSTAPAALFFARAGDTARAQELLDWLRARLYDQDSGLYLDGVKADGRVERSLHTYNQGTVLGALVAVGSRENLQHAADLVEAVAREVAGDGGVLPLGAGGDAGLFTGILARYLAQVSLAGVGPVASQLARSLLDATANHLWSGRLQVQGREFLFPPRQERTPVSLSSQLQAWMVLEAQRVSRTPEGRGED</sequence>
<dbReference type="Pfam" id="PF03663">
    <property type="entry name" value="Glyco_hydro_76"/>
    <property type="match status" value="1"/>
</dbReference>
<proteinExistence type="predicted"/>
<dbReference type="Gene3D" id="1.50.10.20">
    <property type="match status" value="1"/>
</dbReference>
<evidence type="ECO:0000313" key="2">
    <source>
        <dbReference type="Proteomes" id="UP000272560"/>
    </source>
</evidence>
<dbReference type="InterPro" id="IPR053169">
    <property type="entry name" value="MUG_Protein"/>
</dbReference>
<dbReference type="SUPFAM" id="SSF48208">
    <property type="entry name" value="Six-hairpin glycosidases"/>
    <property type="match status" value="1"/>
</dbReference>
<dbReference type="AlphaFoldDB" id="A0A3A5MDL3"/>
<evidence type="ECO:0000313" key="1">
    <source>
        <dbReference type="EMBL" id="RJT79900.1"/>
    </source>
</evidence>
<reference evidence="1 2" key="1">
    <citation type="submission" date="2018-09" db="EMBL/GenBank/DDBJ databases">
        <title>Novel species of Arthrobacter.</title>
        <authorList>
            <person name="Liu Q."/>
            <person name="Xin Y.-H."/>
        </authorList>
    </citation>
    <scope>NUCLEOTIDE SEQUENCE [LARGE SCALE GENOMIC DNA]</scope>
    <source>
        <strain evidence="1 2">Hz2</strain>
    </source>
</reference>
<organism evidence="1 2">
    <name type="scientific">Arthrobacter cheniae</name>
    <dbReference type="NCBI Taxonomy" id="1258888"/>
    <lineage>
        <taxon>Bacteria</taxon>
        <taxon>Bacillati</taxon>
        <taxon>Actinomycetota</taxon>
        <taxon>Actinomycetes</taxon>
        <taxon>Micrococcales</taxon>
        <taxon>Micrococcaceae</taxon>
        <taxon>Arthrobacter</taxon>
    </lineage>
</organism>
<protein>
    <submittedName>
        <fullName evidence="1">Glycosyl hydrolase</fullName>
    </submittedName>
</protein>
<comment type="caution">
    <text evidence="1">The sequence shown here is derived from an EMBL/GenBank/DDBJ whole genome shotgun (WGS) entry which is preliminary data.</text>
</comment>
<dbReference type="EMBL" id="QZVT01000004">
    <property type="protein sequence ID" value="RJT79900.1"/>
    <property type="molecule type" value="Genomic_DNA"/>
</dbReference>
<dbReference type="GO" id="GO:0016787">
    <property type="term" value="F:hydrolase activity"/>
    <property type="evidence" value="ECO:0007669"/>
    <property type="project" value="UniProtKB-KW"/>
</dbReference>
<dbReference type="InterPro" id="IPR008928">
    <property type="entry name" value="6-hairpin_glycosidase_sf"/>
</dbReference>
<name>A0A3A5MDL3_9MICC</name>
<dbReference type="PANTHER" id="PTHR47791:SF3">
    <property type="entry name" value="MEIOTICALLY UP-REGULATED GENE 191 PROTEIN"/>
    <property type="match status" value="1"/>
</dbReference>